<evidence type="ECO:0000313" key="3">
    <source>
        <dbReference type="EMBL" id="CAG2186843.1"/>
    </source>
</evidence>
<name>A0A8S3PSW0_MYTED</name>
<dbReference type="PANTHER" id="PTHR21579">
    <property type="entry name" value="PROTEIN TINCAR"/>
    <property type="match status" value="1"/>
</dbReference>
<proteinExistence type="predicted"/>
<protein>
    <submittedName>
        <fullName evidence="3">Uncharacterized protein</fullName>
    </submittedName>
</protein>
<organism evidence="3 4">
    <name type="scientific">Mytilus edulis</name>
    <name type="common">Blue mussel</name>
    <dbReference type="NCBI Taxonomy" id="6550"/>
    <lineage>
        <taxon>Eukaryota</taxon>
        <taxon>Metazoa</taxon>
        <taxon>Spiralia</taxon>
        <taxon>Lophotrochozoa</taxon>
        <taxon>Mollusca</taxon>
        <taxon>Bivalvia</taxon>
        <taxon>Autobranchia</taxon>
        <taxon>Pteriomorphia</taxon>
        <taxon>Mytilida</taxon>
        <taxon>Mytiloidea</taxon>
        <taxon>Mytilidae</taxon>
        <taxon>Mytilinae</taxon>
        <taxon>Mytilus</taxon>
    </lineage>
</organism>
<comment type="caution">
    <text evidence="3">The sequence shown here is derived from an EMBL/GenBank/DDBJ whole genome shotgun (WGS) entry which is preliminary data.</text>
</comment>
<evidence type="ECO:0000313" key="4">
    <source>
        <dbReference type="Proteomes" id="UP000683360"/>
    </source>
</evidence>
<keyword evidence="4" id="KW-1185">Reference proteome</keyword>
<dbReference type="Proteomes" id="UP000683360">
    <property type="component" value="Unassembled WGS sequence"/>
</dbReference>
<feature type="region of interest" description="Disordered" evidence="1">
    <location>
        <begin position="490"/>
        <end position="603"/>
    </location>
</feature>
<feature type="compositionally biased region" description="Polar residues" evidence="1">
    <location>
        <begin position="335"/>
        <end position="351"/>
    </location>
</feature>
<feature type="region of interest" description="Disordered" evidence="1">
    <location>
        <begin position="439"/>
        <end position="477"/>
    </location>
</feature>
<dbReference type="EMBL" id="CAJPWZ010000145">
    <property type="protein sequence ID" value="CAG2186843.1"/>
    <property type="molecule type" value="Genomic_DNA"/>
</dbReference>
<evidence type="ECO:0000256" key="1">
    <source>
        <dbReference type="SAM" id="MobiDB-lite"/>
    </source>
</evidence>
<dbReference type="InterPro" id="IPR053291">
    <property type="entry name" value="Ommatidial_diff-associated"/>
</dbReference>
<sequence>MLLKPRGSYVNSLSSIVYCVIATLAQCYICYSYLGPYETALDEKWSGTYRSGYGVRLGLPIIGLFVLPLFILFSVFRVGNYANDGFKIGRDHALTAQTNFFGDRFERELTRRIWRNFCPFAPTLHLFIAFSLILPDTILTGLDVKYGHQNSDAVWSTDVDFLYSKDRPLLTDHVVRLNATPTTINLTIHPLYTTSNNGGYRPSAAFVYFLSSLATYAIRILDYANVGQPIFVIKSNNLTRTPSISIASIDIKDLSLPMVKPKRPGSIQSMDITPSESGYDEGETAPSTEDEKFGISLPPLREYDEHMDQNDVILRRSRNRRSGGQRVTFHDNVRGSLSTEALNESQRSKSPMSEDMRMNVTADIHSGSRNKYVRRSSDPDAKRLRNNRHNCHSVPRQNGANDKQFNHELADYIANIQEITQNHRESSVDDGEKCEIEVDYLSPNRNRPEKRPRTPQGQTPERVILRHSGPKNSREQTPEKILNKNLVNKFNRNSDPETTKNNMTEELANNKNVNKAKKGELISNEDKQLQKQKNDFFTRSEKPDIVPNENRGQVYPRPIKFVPKKPDNIRRDSANYSQTSSQDTSSNDSSEQTTLFSQEEQKK</sequence>
<feature type="transmembrane region" description="Helical" evidence="2">
    <location>
        <begin position="54"/>
        <end position="76"/>
    </location>
</feature>
<keyword evidence="2" id="KW-0472">Membrane</keyword>
<gene>
    <name evidence="3" type="ORF">MEDL_2365</name>
</gene>
<keyword evidence="2" id="KW-1133">Transmembrane helix</keyword>
<feature type="region of interest" description="Disordered" evidence="1">
    <location>
        <begin position="316"/>
        <end position="356"/>
    </location>
</feature>
<feature type="region of interest" description="Disordered" evidence="1">
    <location>
        <begin position="370"/>
        <end position="402"/>
    </location>
</feature>
<reference evidence="3" key="1">
    <citation type="submission" date="2021-03" db="EMBL/GenBank/DDBJ databases">
        <authorList>
            <person name="Bekaert M."/>
        </authorList>
    </citation>
    <scope>NUCLEOTIDE SEQUENCE</scope>
</reference>
<feature type="region of interest" description="Disordered" evidence="1">
    <location>
        <begin position="260"/>
        <end position="298"/>
    </location>
</feature>
<feature type="transmembrane region" description="Helical" evidence="2">
    <location>
        <begin position="113"/>
        <end position="134"/>
    </location>
</feature>
<accession>A0A8S3PSW0</accession>
<feature type="compositionally biased region" description="Low complexity" evidence="1">
    <location>
        <begin position="577"/>
        <end position="594"/>
    </location>
</feature>
<evidence type="ECO:0000256" key="2">
    <source>
        <dbReference type="SAM" id="Phobius"/>
    </source>
</evidence>
<feature type="compositionally biased region" description="Basic and acidic residues" evidence="1">
    <location>
        <begin position="564"/>
        <end position="573"/>
    </location>
</feature>
<dbReference type="OrthoDB" id="10033661at2759"/>
<keyword evidence="2" id="KW-0812">Transmembrane</keyword>
<dbReference type="PANTHER" id="PTHR21579:SF16">
    <property type="entry name" value="HTRL DOMAIN CONTAINING"/>
    <property type="match status" value="1"/>
</dbReference>
<dbReference type="AlphaFoldDB" id="A0A8S3PSW0"/>
<feature type="transmembrane region" description="Helical" evidence="2">
    <location>
        <begin position="12"/>
        <end position="34"/>
    </location>
</feature>
<feature type="compositionally biased region" description="Polar residues" evidence="1">
    <location>
        <begin position="266"/>
        <end position="276"/>
    </location>
</feature>
<feature type="compositionally biased region" description="Basic and acidic residues" evidence="1">
    <location>
        <begin position="517"/>
        <end position="544"/>
    </location>
</feature>